<dbReference type="Gene3D" id="1.20.120.550">
    <property type="entry name" value="Membrane associated eicosanoid/glutathione metabolism-like domain"/>
    <property type="match status" value="1"/>
</dbReference>
<keyword evidence="7" id="KW-1185">Reference proteome</keyword>
<evidence type="ECO:0000256" key="1">
    <source>
        <dbReference type="ARBA" id="ARBA00004370"/>
    </source>
</evidence>
<sequence>MPITALYAALLALLFVVLSVRVIGFRRAVRIGLGDGGDTALLRRVRVHANFAEYAPFCLVLIGLAESLRAPALLLHALGALLLAARFSHAYGVSRQPETFFFRVAGMVGTLTVIGVAAAVCFYSAARSLG</sequence>
<name>A0A2S0NHK3_9HYPH</name>
<gene>
    <name evidence="6" type="ORF">C6569_21435</name>
</gene>
<dbReference type="InterPro" id="IPR001129">
    <property type="entry name" value="Membr-assoc_MAPEG"/>
</dbReference>
<dbReference type="EMBL" id="CP027668">
    <property type="protein sequence ID" value="AVO47401.1"/>
    <property type="molecule type" value="Genomic_DNA"/>
</dbReference>
<dbReference type="OrthoDB" id="7619858at2"/>
<protein>
    <submittedName>
        <fullName evidence="6">Glutathione metabolism protein</fullName>
    </submittedName>
</protein>
<feature type="transmembrane region" description="Helical" evidence="5">
    <location>
        <begin position="6"/>
        <end position="24"/>
    </location>
</feature>
<evidence type="ECO:0000313" key="7">
    <source>
        <dbReference type="Proteomes" id="UP000237889"/>
    </source>
</evidence>
<accession>A0A2S0NHK3</accession>
<evidence type="ECO:0000256" key="5">
    <source>
        <dbReference type="SAM" id="Phobius"/>
    </source>
</evidence>
<keyword evidence="4 5" id="KW-0472">Membrane</keyword>
<dbReference type="InterPro" id="IPR023352">
    <property type="entry name" value="MAPEG-like_dom_sf"/>
</dbReference>
<dbReference type="KEGG" id="phr:C6569_21435"/>
<evidence type="ECO:0000256" key="4">
    <source>
        <dbReference type="ARBA" id="ARBA00023136"/>
    </source>
</evidence>
<organism evidence="6 7">
    <name type="scientific">Phreatobacter cathodiphilus</name>
    <dbReference type="NCBI Taxonomy" id="1868589"/>
    <lineage>
        <taxon>Bacteria</taxon>
        <taxon>Pseudomonadati</taxon>
        <taxon>Pseudomonadota</taxon>
        <taxon>Alphaproteobacteria</taxon>
        <taxon>Hyphomicrobiales</taxon>
        <taxon>Phreatobacteraceae</taxon>
        <taxon>Phreatobacter</taxon>
    </lineage>
</organism>
<dbReference type="Proteomes" id="UP000237889">
    <property type="component" value="Chromosome"/>
</dbReference>
<dbReference type="PANTHER" id="PTHR35814">
    <property type="match status" value="1"/>
</dbReference>
<evidence type="ECO:0000313" key="6">
    <source>
        <dbReference type="EMBL" id="AVO47401.1"/>
    </source>
</evidence>
<comment type="subcellular location">
    <subcellularLocation>
        <location evidence="1">Membrane</location>
    </subcellularLocation>
</comment>
<reference evidence="6 7" key="1">
    <citation type="submission" date="2018-03" db="EMBL/GenBank/DDBJ databases">
        <title>Genome sequencing of Phreatobacter sp.</title>
        <authorList>
            <person name="Kim S.-J."/>
            <person name="Heo J."/>
            <person name="Kwon S.-W."/>
        </authorList>
    </citation>
    <scope>NUCLEOTIDE SEQUENCE [LARGE SCALE GENOMIC DNA]</scope>
    <source>
        <strain evidence="6 7">S-12</strain>
    </source>
</reference>
<evidence type="ECO:0000256" key="3">
    <source>
        <dbReference type="ARBA" id="ARBA00022989"/>
    </source>
</evidence>
<dbReference type="RefSeq" id="WP_106750771.1">
    <property type="nucleotide sequence ID" value="NZ_CP027668.1"/>
</dbReference>
<feature type="transmembrane region" description="Helical" evidence="5">
    <location>
        <begin position="100"/>
        <end position="126"/>
    </location>
</feature>
<dbReference type="Pfam" id="PF01124">
    <property type="entry name" value="MAPEG"/>
    <property type="match status" value="1"/>
</dbReference>
<dbReference type="AlphaFoldDB" id="A0A2S0NHK3"/>
<dbReference type="PANTHER" id="PTHR35814:SF1">
    <property type="entry name" value="GLUTATHIONE S-TRANSFERASE-RELATED"/>
    <property type="match status" value="1"/>
</dbReference>
<evidence type="ECO:0000256" key="2">
    <source>
        <dbReference type="ARBA" id="ARBA00022692"/>
    </source>
</evidence>
<proteinExistence type="predicted"/>
<keyword evidence="2 5" id="KW-0812">Transmembrane</keyword>
<keyword evidence="3 5" id="KW-1133">Transmembrane helix</keyword>
<dbReference type="SUPFAM" id="SSF161084">
    <property type="entry name" value="MAPEG domain-like"/>
    <property type="match status" value="1"/>
</dbReference>
<dbReference type="GO" id="GO:0016020">
    <property type="term" value="C:membrane"/>
    <property type="evidence" value="ECO:0007669"/>
    <property type="project" value="UniProtKB-SubCell"/>
</dbReference>